<accession>A0A5J6X195</accession>
<feature type="transmembrane region" description="Helical" evidence="6">
    <location>
        <begin position="148"/>
        <end position="167"/>
    </location>
</feature>
<gene>
    <name evidence="7" type="ORF">FE240_16570</name>
</gene>
<dbReference type="InterPro" id="IPR001123">
    <property type="entry name" value="LeuE-type"/>
</dbReference>
<reference evidence="7 8" key="1">
    <citation type="submission" date="2019-05" db="EMBL/GenBank/DDBJ databases">
        <title>OXA-830, a novel chromosomally encoded expanded-spectrum class D beta-lactamase in Aeromonas simiae.</title>
        <authorList>
            <person name="Zhou W."/>
            <person name="Chen Q."/>
        </authorList>
    </citation>
    <scope>NUCLEOTIDE SEQUENCE [LARGE SCALE GENOMIC DNA]</scope>
    <source>
        <strain evidence="7 8">A6</strain>
    </source>
</reference>
<protein>
    <submittedName>
        <fullName evidence="7">LysE family translocator</fullName>
    </submittedName>
</protein>
<dbReference type="KEGG" id="asim:FE240_16570"/>
<proteinExistence type="predicted"/>
<keyword evidence="4 6" id="KW-1133">Transmembrane helix</keyword>
<dbReference type="EMBL" id="CP040449">
    <property type="protein sequence ID" value="QFI56147.1"/>
    <property type="molecule type" value="Genomic_DNA"/>
</dbReference>
<dbReference type="Pfam" id="PF01810">
    <property type="entry name" value="LysE"/>
    <property type="match status" value="1"/>
</dbReference>
<dbReference type="GO" id="GO:0015171">
    <property type="term" value="F:amino acid transmembrane transporter activity"/>
    <property type="evidence" value="ECO:0007669"/>
    <property type="project" value="TreeGrafter"/>
</dbReference>
<feature type="transmembrane region" description="Helical" evidence="6">
    <location>
        <begin position="61"/>
        <end position="83"/>
    </location>
</feature>
<evidence type="ECO:0000256" key="2">
    <source>
        <dbReference type="ARBA" id="ARBA00022475"/>
    </source>
</evidence>
<evidence type="ECO:0000256" key="6">
    <source>
        <dbReference type="SAM" id="Phobius"/>
    </source>
</evidence>
<dbReference type="AlphaFoldDB" id="A0A5J6X195"/>
<feature type="transmembrane region" description="Helical" evidence="6">
    <location>
        <begin position="34"/>
        <end position="54"/>
    </location>
</feature>
<dbReference type="RefSeq" id="WP_193002511.1">
    <property type="nucleotide sequence ID" value="NZ_CP040449.1"/>
</dbReference>
<evidence type="ECO:0000313" key="8">
    <source>
        <dbReference type="Proteomes" id="UP000594034"/>
    </source>
</evidence>
<evidence type="ECO:0000256" key="5">
    <source>
        <dbReference type="ARBA" id="ARBA00023136"/>
    </source>
</evidence>
<dbReference type="PANTHER" id="PTHR30086">
    <property type="entry name" value="ARGININE EXPORTER PROTEIN ARGO"/>
    <property type="match status" value="1"/>
</dbReference>
<feature type="transmembrane region" description="Helical" evidence="6">
    <location>
        <begin position="187"/>
        <end position="209"/>
    </location>
</feature>
<evidence type="ECO:0000256" key="4">
    <source>
        <dbReference type="ARBA" id="ARBA00022989"/>
    </source>
</evidence>
<evidence type="ECO:0000256" key="1">
    <source>
        <dbReference type="ARBA" id="ARBA00004651"/>
    </source>
</evidence>
<organism evidence="7 8">
    <name type="scientific">Aeromonas simiae</name>
    <dbReference type="NCBI Taxonomy" id="218936"/>
    <lineage>
        <taxon>Bacteria</taxon>
        <taxon>Pseudomonadati</taxon>
        <taxon>Pseudomonadota</taxon>
        <taxon>Gammaproteobacteria</taxon>
        <taxon>Aeromonadales</taxon>
        <taxon>Aeromonadaceae</taxon>
        <taxon>Aeromonas</taxon>
    </lineage>
</organism>
<keyword evidence="2" id="KW-1003">Cell membrane</keyword>
<feature type="transmembrane region" description="Helical" evidence="6">
    <location>
        <begin position="117"/>
        <end position="136"/>
    </location>
</feature>
<evidence type="ECO:0000256" key="3">
    <source>
        <dbReference type="ARBA" id="ARBA00022692"/>
    </source>
</evidence>
<comment type="subcellular location">
    <subcellularLocation>
        <location evidence="1">Cell membrane</location>
        <topology evidence="1">Multi-pass membrane protein</topology>
    </subcellularLocation>
</comment>
<keyword evidence="8" id="KW-1185">Reference proteome</keyword>
<dbReference type="PANTHER" id="PTHR30086:SF17">
    <property type="entry name" value="LYSE FAMILY TRANSLOCATOR"/>
    <property type="match status" value="1"/>
</dbReference>
<keyword evidence="5 6" id="KW-0472">Membrane</keyword>
<name>A0A5J6X195_9GAMM</name>
<dbReference type="GO" id="GO:0005886">
    <property type="term" value="C:plasma membrane"/>
    <property type="evidence" value="ECO:0007669"/>
    <property type="project" value="UniProtKB-SubCell"/>
</dbReference>
<keyword evidence="3 6" id="KW-0812">Transmembrane</keyword>
<evidence type="ECO:0000313" key="7">
    <source>
        <dbReference type="EMBL" id="QFI56147.1"/>
    </source>
</evidence>
<sequence length="210" mass="22050">MYISLFLTLGAMHLVALASPGPDFALILRSCHHRARALGAAIGISLAILLHATFSLTGISLLIAGAPLLFTLVRVVGALYLGWLGYGALRAARSRQSGFSAQEGAQGSLLLGLRQGVATNLLNPKALLFFVGLLAAMVTPEVGTGVRLLLALELFALSLVWFGLLAWSLSTARAQRLLARAQRPLNLVTGLLFMVVSGSILLETALPLAA</sequence>
<dbReference type="Proteomes" id="UP000594034">
    <property type="component" value="Chromosome"/>
</dbReference>